<feature type="chain" id="PRO_5046801331" evidence="3">
    <location>
        <begin position="26"/>
        <end position="244"/>
    </location>
</feature>
<organism evidence="4 5">
    <name type="scientific">Bradyrhizobium xenonodulans</name>
    <dbReference type="NCBI Taxonomy" id="2736875"/>
    <lineage>
        <taxon>Bacteria</taxon>
        <taxon>Pseudomonadati</taxon>
        <taxon>Pseudomonadota</taxon>
        <taxon>Alphaproteobacteria</taxon>
        <taxon>Hyphomicrobiales</taxon>
        <taxon>Nitrobacteraceae</taxon>
        <taxon>Bradyrhizobium</taxon>
    </lineage>
</organism>
<evidence type="ECO:0000256" key="1">
    <source>
        <dbReference type="SAM" id="MobiDB-lite"/>
    </source>
</evidence>
<keyword evidence="2" id="KW-1133">Transmembrane helix</keyword>
<proteinExistence type="predicted"/>
<gene>
    <name evidence="4" type="ORF">I3J27_35065</name>
</gene>
<reference evidence="4" key="1">
    <citation type="submission" date="2021-12" db="EMBL/GenBank/DDBJ databases">
        <title>Bradyrhizobium xenonodulans sp. nov.</title>
        <authorList>
            <person name="Claassens R."/>
            <person name="Venter S.N."/>
            <person name="Beukes C.W."/>
            <person name="Stepkowski T."/>
            <person name="Steenkamp E.T."/>
        </authorList>
    </citation>
    <scope>NUCLEOTIDE SEQUENCE</scope>
    <source>
        <strain evidence="4">14AB</strain>
    </source>
</reference>
<keyword evidence="2" id="KW-0812">Transmembrane</keyword>
<dbReference type="RefSeq" id="WP_270163394.1">
    <property type="nucleotide sequence ID" value="NZ_CP089391.1"/>
</dbReference>
<evidence type="ECO:0000313" key="5">
    <source>
        <dbReference type="Proteomes" id="UP001179614"/>
    </source>
</evidence>
<dbReference type="Proteomes" id="UP001179614">
    <property type="component" value="Chromosome"/>
</dbReference>
<accession>A0ABY7MI60</accession>
<name>A0ABY7MI60_9BRAD</name>
<sequence>MSGYLRMCFVSLVLVETLSTGPASSNPLANIFNTAAPQPTVTSPPQAECLGRPGNSTPDSQHWVYRMDGHHKCWFLTEGMAKVKKTVRPRAAKDNTASLDENGTTRPRQSGVVDARAELLRSAPAEPSQPPYPEVKVADATSDLDTGTTPMSAAPIAGHDRWPTHSVPSQVDVEQPLAAAPANDVVTSSEPPTIPIGVLVLTAEARNEARSRTAAWLGVLLMMLGMIFILSSSRSLRHPMRLRH</sequence>
<evidence type="ECO:0000256" key="3">
    <source>
        <dbReference type="SAM" id="SignalP"/>
    </source>
</evidence>
<feature type="transmembrane region" description="Helical" evidence="2">
    <location>
        <begin position="214"/>
        <end position="233"/>
    </location>
</feature>
<evidence type="ECO:0000313" key="4">
    <source>
        <dbReference type="EMBL" id="WBL78111.1"/>
    </source>
</evidence>
<feature type="compositionally biased region" description="Polar residues" evidence="1">
    <location>
        <begin position="95"/>
        <end position="108"/>
    </location>
</feature>
<keyword evidence="5" id="KW-1185">Reference proteome</keyword>
<evidence type="ECO:0000256" key="2">
    <source>
        <dbReference type="SAM" id="Phobius"/>
    </source>
</evidence>
<keyword evidence="2" id="KW-0472">Membrane</keyword>
<feature type="region of interest" description="Disordered" evidence="1">
    <location>
        <begin position="87"/>
        <end position="112"/>
    </location>
</feature>
<protein>
    <submittedName>
        <fullName evidence="4">Uncharacterized protein</fullName>
    </submittedName>
</protein>
<keyword evidence="3" id="KW-0732">Signal</keyword>
<feature type="signal peptide" evidence="3">
    <location>
        <begin position="1"/>
        <end position="25"/>
    </location>
</feature>
<dbReference type="EMBL" id="CP089391">
    <property type="protein sequence ID" value="WBL78111.1"/>
    <property type="molecule type" value="Genomic_DNA"/>
</dbReference>